<dbReference type="Pfam" id="PF01906">
    <property type="entry name" value="YbjQ_1"/>
    <property type="match status" value="1"/>
</dbReference>
<gene>
    <name evidence="4" type="ORF">HNO53_09000</name>
</gene>
<evidence type="ECO:0000256" key="3">
    <source>
        <dbReference type="SAM" id="MobiDB-lite"/>
    </source>
</evidence>
<dbReference type="PANTHER" id="PTHR34068:SF1">
    <property type="entry name" value="UPF0145 PROTEIN YBJQ"/>
    <property type="match status" value="1"/>
</dbReference>
<dbReference type="EMBL" id="CP053383">
    <property type="protein sequence ID" value="QTP58834.1"/>
    <property type="molecule type" value="Genomic_DNA"/>
</dbReference>
<reference evidence="4 5" key="1">
    <citation type="journal article" date="2021" name="Front. Microbiol.">
        <title>Aerobic Denitrification and Heterotrophic Sulfur Oxidation in the Genus Halomonas Revealed by Six Novel Species Characterizations and Genome-Based Analysis.</title>
        <authorList>
            <person name="Wang L."/>
            <person name="Shao Z."/>
        </authorList>
    </citation>
    <scope>NUCLEOTIDE SEQUENCE [LARGE SCALE GENOMIC DNA]</scope>
    <source>
        <strain evidence="4 5">MCCC 1A13718</strain>
    </source>
</reference>
<keyword evidence="5" id="KW-1185">Reference proteome</keyword>
<dbReference type="InterPro" id="IPR002765">
    <property type="entry name" value="UPF0145_YbjQ-like"/>
</dbReference>
<dbReference type="Proteomes" id="UP000671845">
    <property type="component" value="Chromosome"/>
</dbReference>
<evidence type="ECO:0000313" key="5">
    <source>
        <dbReference type="Proteomes" id="UP000671845"/>
    </source>
</evidence>
<accession>A0ABX7WF60</accession>
<dbReference type="SUPFAM" id="SSF117782">
    <property type="entry name" value="YbjQ-like"/>
    <property type="match status" value="1"/>
</dbReference>
<sequence length="171" mass="18209">MNASAGAGQVMASIRQRGHAGAVHTDGRTGHDVDQAVPPSRVARGLAKTTAITEGRNPMSERVILTTSSHLEGYRVTEHIDVVSSECVFGMNILKDMFAGFRDFFGGRNKSSQAALRDARITCLDELRREAEEIGANAVIGIDLDYSEISGGGKSMLFLVATGTAVKVTKV</sequence>
<feature type="compositionally biased region" description="Basic and acidic residues" evidence="3">
    <location>
        <begin position="25"/>
        <end position="34"/>
    </location>
</feature>
<feature type="region of interest" description="Disordered" evidence="3">
    <location>
        <begin position="17"/>
        <end position="37"/>
    </location>
</feature>
<evidence type="ECO:0000313" key="4">
    <source>
        <dbReference type="EMBL" id="QTP58834.1"/>
    </source>
</evidence>
<dbReference type="HAMAP" id="MF_00338">
    <property type="entry name" value="UPF0145"/>
    <property type="match status" value="1"/>
</dbReference>
<proteinExistence type="inferred from homology"/>
<comment type="similarity">
    <text evidence="1 2">Belongs to the UPF0145 family.</text>
</comment>
<evidence type="ECO:0000256" key="1">
    <source>
        <dbReference type="ARBA" id="ARBA00010751"/>
    </source>
</evidence>
<name>A0ABX7WF60_9GAMM</name>
<evidence type="ECO:0000256" key="2">
    <source>
        <dbReference type="HAMAP-Rule" id="MF_00338"/>
    </source>
</evidence>
<dbReference type="InterPro" id="IPR035439">
    <property type="entry name" value="UPF0145_dom_sf"/>
</dbReference>
<organism evidence="4 5">
    <name type="scientific">Halomonas sulfidivorans</name>
    <dbReference type="NCBI Taxonomy" id="2733488"/>
    <lineage>
        <taxon>Bacteria</taxon>
        <taxon>Pseudomonadati</taxon>
        <taxon>Pseudomonadota</taxon>
        <taxon>Gammaproteobacteria</taxon>
        <taxon>Oceanospirillales</taxon>
        <taxon>Halomonadaceae</taxon>
        <taxon>Halomonas</taxon>
    </lineage>
</organism>
<dbReference type="PANTHER" id="PTHR34068">
    <property type="entry name" value="UPF0145 PROTEIN YBJQ"/>
    <property type="match status" value="1"/>
</dbReference>
<dbReference type="Gene3D" id="3.30.110.70">
    <property type="entry name" value="Hypothetical protein apc22750. Chain B"/>
    <property type="match status" value="1"/>
</dbReference>
<protein>
    <recommendedName>
        <fullName evidence="2">UPF0145 protein HNO53_09000</fullName>
    </recommendedName>
</protein>